<gene>
    <name evidence="1" type="ORF">M413DRAFT_446438</name>
</gene>
<evidence type="ECO:0000313" key="2">
    <source>
        <dbReference type="Proteomes" id="UP000053424"/>
    </source>
</evidence>
<dbReference type="OrthoDB" id="3015492at2759"/>
<name>A0A0C3C7R9_HEBCY</name>
<protein>
    <submittedName>
        <fullName evidence="1">Uncharacterized protein</fullName>
    </submittedName>
</protein>
<keyword evidence="2" id="KW-1185">Reference proteome</keyword>
<dbReference type="STRING" id="686832.A0A0C3C7R9"/>
<accession>A0A0C3C7R9</accession>
<dbReference type="HOGENOM" id="CLU_2004205_0_0_1"/>
<dbReference type="Proteomes" id="UP000053424">
    <property type="component" value="Unassembled WGS sequence"/>
</dbReference>
<reference evidence="2" key="2">
    <citation type="submission" date="2015-01" db="EMBL/GenBank/DDBJ databases">
        <title>Evolutionary Origins and Diversification of the Mycorrhizal Mutualists.</title>
        <authorList>
            <consortium name="DOE Joint Genome Institute"/>
            <consortium name="Mycorrhizal Genomics Consortium"/>
            <person name="Kohler A."/>
            <person name="Kuo A."/>
            <person name="Nagy L.G."/>
            <person name="Floudas D."/>
            <person name="Copeland A."/>
            <person name="Barry K.W."/>
            <person name="Cichocki N."/>
            <person name="Veneault-Fourrey C."/>
            <person name="LaButti K."/>
            <person name="Lindquist E.A."/>
            <person name="Lipzen A."/>
            <person name="Lundell T."/>
            <person name="Morin E."/>
            <person name="Murat C."/>
            <person name="Riley R."/>
            <person name="Ohm R."/>
            <person name="Sun H."/>
            <person name="Tunlid A."/>
            <person name="Henrissat B."/>
            <person name="Grigoriev I.V."/>
            <person name="Hibbett D.S."/>
            <person name="Martin F."/>
        </authorList>
    </citation>
    <scope>NUCLEOTIDE SEQUENCE [LARGE SCALE GENOMIC DNA]</scope>
    <source>
        <strain evidence="2">h7</strain>
    </source>
</reference>
<dbReference type="AlphaFoldDB" id="A0A0C3C7R9"/>
<proteinExistence type="predicted"/>
<evidence type="ECO:0000313" key="1">
    <source>
        <dbReference type="EMBL" id="KIM40264.1"/>
    </source>
</evidence>
<dbReference type="EMBL" id="KN831783">
    <property type="protein sequence ID" value="KIM40264.1"/>
    <property type="molecule type" value="Genomic_DNA"/>
</dbReference>
<sequence length="124" mass="13792">MSFRGSPVTSHTETLGDLVHSTNTFAAGIGEVVQAFISAANAPNTRPIMVEYTNRIMAIGRQRMSTMNGRNALLYMKSKFGLLNATAACFHQATFEGNEEQFVEVDLDSWEELVAYMVRLRIIN</sequence>
<reference evidence="1 2" key="1">
    <citation type="submission" date="2014-04" db="EMBL/GenBank/DDBJ databases">
        <authorList>
            <consortium name="DOE Joint Genome Institute"/>
            <person name="Kuo A."/>
            <person name="Gay G."/>
            <person name="Dore J."/>
            <person name="Kohler A."/>
            <person name="Nagy L.G."/>
            <person name="Floudas D."/>
            <person name="Copeland A."/>
            <person name="Barry K.W."/>
            <person name="Cichocki N."/>
            <person name="Veneault-Fourrey C."/>
            <person name="LaButti K."/>
            <person name="Lindquist E.A."/>
            <person name="Lipzen A."/>
            <person name="Lundell T."/>
            <person name="Morin E."/>
            <person name="Murat C."/>
            <person name="Sun H."/>
            <person name="Tunlid A."/>
            <person name="Henrissat B."/>
            <person name="Grigoriev I.V."/>
            <person name="Hibbett D.S."/>
            <person name="Martin F."/>
            <person name="Nordberg H.P."/>
            <person name="Cantor M.N."/>
            <person name="Hua S.X."/>
        </authorList>
    </citation>
    <scope>NUCLEOTIDE SEQUENCE [LARGE SCALE GENOMIC DNA]</scope>
    <source>
        <strain evidence="2">h7</strain>
    </source>
</reference>
<organism evidence="1 2">
    <name type="scientific">Hebeloma cylindrosporum</name>
    <dbReference type="NCBI Taxonomy" id="76867"/>
    <lineage>
        <taxon>Eukaryota</taxon>
        <taxon>Fungi</taxon>
        <taxon>Dikarya</taxon>
        <taxon>Basidiomycota</taxon>
        <taxon>Agaricomycotina</taxon>
        <taxon>Agaricomycetes</taxon>
        <taxon>Agaricomycetidae</taxon>
        <taxon>Agaricales</taxon>
        <taxon>Agaricineae</taxon>
        <taxon>Hymenogastraceae</taxon>
        <taxon>Hebeloma</taxon>
    </lineage>
</organism>